<dbReference type="InterPro" id="IPR027417">
    <property type="entry name" value="P-loop_NTPase"/>
</dbReference>
<dbReference type="RefSeq" id="WP_211289595.1">
    <property type="nucleotide sequence ID" value="NZ_CP155573.1"/>
</dbReference>
<dbReference type="Gene3D" id="1.10.8.60">
    <property type="match status" value="1"/>
</dbReference>
<dbReference type="CDD" id="cd00130">
    <property type="entry name" value="PAS"/>
    <property type="match status" value="1"/>
</dbReference>
<dbReference type="EMBL" id="CP155573">
    <property type="protein sequence ID" value="XFO68249.1"/>
    <property type="molecule type" value="Genomic_DNA"/>
</dbReference>
<feature type="domain" description="PAS" evidence="7">
    <location>
        <begin position="17"/>
        <end position="65"/>
    </location>
</feature>
<keyword evidence="1" id="KW-0547">Nucleotide-binding</keyword>
<dbReference type="PROSITE" id="PS00688">
    <property type="entry name" value="SIGMA54_INTERACT_3"/>
    <property type="match status" value="1"/>
</dbReference>
<dbReference type="CDD" id="cd00009">
    <property type="entry name" value="AAA"/>
    <property type="match status" value="1"/>
</dbReference>
<protein>
    <submittedName>
        <fullName evidence="8">Arginine utilization regulatory protein RocR</fullName>
    </submittedName>
</protein>
<dbReference type="PROSITE" id="PS00676">
    <property type="entry name" value="SIGMA54_INTERACT_2"/>
    <property type="match status" value="1"/>
</dbReference>
<evidence type="ECO:0000259" key="7">
    <source>
        <dbReference type="PROSITE" id="PS50112"/>
    </source>
</evidence>
<evidence type="ECO:0000256" key="2">
    <source>
        <dbReference type="ARBA" id="ARBA00022840"/>
    </source>
</evidence>
<evidence type="ECO:0000313" key="9">
    <source>
        <dbReference type="Proteomes" id="UP000216752"/>
    </source>
</evidence>
<dbReference type="InterPro" id="IPR058031">
    <property type="entry name" value="AAA_lid_NorR"/>
</dbReference>
<dbReference type="PROSITE" id="PS00675">
    <property type="entry name" value="SIGMA54_INTERACT_1"/>
    <property type="match status" value="1"/>
</dbReference>
<dbReference type="InterPro" id="IPR002078">
    <property type="entry name" value="Sigma_54_int"/>
</dbReference>
<dbReference type="Gene3D" id="1.10.10.60">
    <property type="entry name" value="Homeodomain-like"/>
    <property type="match status" value="1"/>
</dbReference>
<keyword evidence="5" id="KW-0804">Transcription</keyword>
<gene>
    <name evidence="8" type="primary">rocR_2</name>
    <name evidence="8" type="ORF">SPSIL_044690</name>
</gene>
<dbReference type="Pfam" id="PF08448">
    <property type="entry name" value="PAS_4"/>
    <property type="match status" value="1"/>
</dbReference>
<proteinExistence type="predicted"/>
<dbReference type="InterPro" id="IPR025943">
    <property type="entry name" value="Sigma_54_int_dom_ATP-bd_2"/>
</dbReference>
<sequence length="486" mass="54028">MKSIGKKETLLDELLHKIQGYETILGRLDVGIHVIDEEGKTIVYNETMSKLEGCEVSEVLGKDLLSAMPHLTVENSTLLTVLRTGTALPDRQQNYINARGKPIVTVNSTTPLIIDGKVKGALEIAKDITFIQALADKIVNLQENLIKQKTRGQMPYHPNTRYTIESILGEAPQLRVAIHYAERAAHTSSNVLIFGETGTGKELFAQSIHNLSPRKSHPFVAVNCAALPEQLLEGLLFGTTKGGFTGAIDRAGLFEQANGGTLLLDELNSMNMELQAKLLRVLQENIVRRVGAVNEVAINMRVIATMNVEPAVAIEQKKLREDLYYRLGVVTIRIPALRERRSDIAIYTDTFIKKYNKILTLKVKGIDKAVEDTFLRYNWPGNVRELQHVIEGAMNLVTDDEYITMGHLPMLFCANAANTLERSQEQVVHPVAFPKGLSLGNQRELLEIDNIAAALAETGGNITRAADRLGLTRQVLQYKIKKYKMK</sequence>
<dbReference type="InterPro" id="IPR025662">
    <property type="entry name" value="Sigma_54_int_dom_ATP-bd_1"/>
</dbReference>
<dbReference type="Gene3D" id="3.30.450.20">
    <property type="entry name" value="PAS domain"/>
    <property type="match status" value="1"/>
</dbReference>
<evidence type="ECO:0000256" key="3">
    <source>
        <dbReference type="ARBA" id="ARBA00023015"/>
    </source>
</evidence>
<name>A0ABZ3IS76_9FIRM</name>
<reference evidence="8" key="1">
    <citation type="submission" date="2024-05" db="EMBL/GenBank/DDBJ databases">
        <title>Isolation and characterization of Sporomusa carbonis sp. nov., a carboxydotrophic hydrogenogen in the genus of Sporomusa isolated from a charcoal burning pile.</title>
        <authorList>
            <person name="Boeer T."/>
            <person name="Rosenbaum F."/>
            <person name="Eysell L."/>
            <person name="Mueller V."/>
            <person name="Daniel R."/>
            <person name="Poehlein A."/>
        </authorList>
    </citation>
    <scope>NUCLEOTIDE SEQUENCE [LARGE SCALE GENOMIC DNA]</scope>
    <source>
        <strain evidence="8">DSM 10669</strain>
    </source>
</reference>
<evidence type="ECO:0000256" key="4">
    <source>
        <dbReference type="ARBA" id="ARBA00023125"/>
    </source>
</evidence>
<dbReference type="InterPro" id="IPR035965">
    <property type="entry name" value="PAS-like_dom_sf"/>
</dbReference>
<dbReference type="InterPro" id="IPR002197">
    <property type="entry name" value="HTH_Fis"/>
</dbReference>
<dbReference type="InterPro" id="IPR003593">
    <property type="entry name" value="AAA+_ATPase"/>
</dbReference>
<dbReference type="SMART" id="SM00382">
    <property type="entry name" value="AAA"/>
    <property type="match status" value="1"/>
</dbReference>
<dbReference type="InterPro" id="IPR009057">
    <property type="entry name" value="Homeodomain-like_sf"/>
</dbReference>
<dbReference type="SUPFAM" id="SSF46689">
    <property type="entry name" value="Homeodomain-like"/>
    <property type="match status" value="1"/>
</dbReference>
<dbReference type="InterPro" id="IPR013656">
    <property type="entry name" value="PAS_4"/>
</dbReference>
<keyword evidence="4" id="KW-0238">DNA-binding</keyword>
<organism evidence="8 9">
    <name type="scientific">Sporomusa silvacetica DSM 10669</name>
    <dbReference type="NCBI Taxonomy" id="1123289"/>
    <lineage>
        <taxon>Bacteria</taxon>
        <taxon>Bacillati</taxon>
        <taxon>Bacillota</taxon>
        <taxon>Negativicutes</taxon>
        <taxon>Selenomonadales</taxon>
        <taxon>Sporomusaceae</taxon>
        <taxon>Sporomusa</taxon>
    </lineage>
</organism>
<dbReference type="SUPFAM" id="SSF52540">
    <property type="entry name" value="P-loop containing nucleoside triphosphate hydrolases"/>
    <property type="match status" value="1"/>
</dbReference>
<dbReference type="PROSITE" id="PS50112">
    <property type="entry name" value="PAS"/>
    <property type="match status" value="1"/>
</dbReference>
<evidence type="ECO:0000256" key="1">
    <source>
        <dbReference type="ARBA" id="ARBA00022741"/>
    </source>
</evidence>
<accession>A0ABZ3IS76</accession>
<dbReference type="InterPro" id="IPR025944">
    <property type="entry name" value="Sigma_54_int_dom_CS"/>
</dbReference>
<dbReference type="PRINTS" id="PR01590">
    <property type="entry name" value="HTHFIS"/>
</dbReference>
<dbReference type="Pfam" id="PF02954">
    <property type="entry name" value="HTH_8"/>
    <property type="match status" value="1"/>
</dbReference>
<dbReference type="SUPFAM" id="SSF55785">
    <property type="entry name" value="PYP-like sensor domain (PAS domain)"/>
    <property type="match status" value="1"/>
</dbReference>
<dbReference type="InterPro" id="IPR000014">
    <property type="entry name" value="PAS"/>
</dbReference>
<dbReference type="PANTHER" id="PTHR32071:SF74">
    <property type="entry name" value="TRANSCRIPTIONAL ACTIVATOR ROCR"/>
    <property type="match status" value="1"/>
</dbReference>
<dbReference type="NCBIfam" id="TIGR00229">
    <property type="entry name" value="sensory_box"/>
    <property type="match status" value="1"/>
</dbReference>
<dbReference type="PANTHER" id="PTHR32071">
    <property type="entry name" value="TRANSCRIPTIONAL REGULATORY PROTEIN"/>
    <property type="match status" value="1"/>
</dbReference>
<keyword evidence="9" id="KW-1185">Reference proteome</keyword>
<evidence type="ECO:0000256" key="5">
    <source>
        <dbReference type="ARBA" id="ARBA00023163"/>
    </source>
</evidence>
<evidence type="ECO:0000259" key="6">
    <source>
        <dbReference type="PROSITE" id="PS50045"/>
    </source>
</evidence>
<dbReference type="Pfam" id="PF00158">
    <property type="entry name" value="Sigma54_activat"/>
    <property type="match status" value="1"/>
</dbReference>
<dbReference type="PROSITE" id="PS50045">
    <property type="entry name" value="SIGMA54_INTERACT_4"/>
    <property type="match status" value="1"/>
</dbReference>
<keyword evidence="3" id="KW-0805">Transcription regulation</keyword>
<dbReference type="Proteomes" id="UP000216752">
    <property type="component" value="Chromosome"/>
</dbReference>
<dbReference type="Pfam" id="PF25601">
    <property type="entry name" value="AAA_lid_14"/>
    <property type="match status" value="1"/>
</dbReference>
<feature type="domain" description="Sigma-54 factor interaction" evidence="6">
    <location>
        <begin position="167"/>
        <end position="395"/>
    </location>
</feature>
<dbReference type="Gene3D" id="3.40.50.300">
    <property type="entry name" value="P-loop containing nucleotide triphosphate hydrolases"/>
    <property type="match status" value="1"/>
</dbReference>
<keyword evidence="2" id="KW-0067">ATP-binding</keyword>
<evidence type="ECO:0000313" key="8">
    <source>
        <dbReference type="EMBL" id="XFO68249.1"/>
    </source>
</evidence>